<keyword evidence="1" id="KW-0812">Transmembrane</keyword>
<keyword evidence="1" id="KW-1133">Transmembrane helix</keyword>
<feature type="transmembrane region" description="Helical" evidence="1">
    <location>
        <begin position="5"/>
        <end position="23"/>
    </location>
</feature>
<accession>A0A382C2U3</accession>
<evidence type="ECO:0000256" key="1">
    <source>
        <dbReference type="SAM" id="Phobius"/>
    </source>
</evidence>
<sequence length="24" mass="2792">MKIRLVIKLVLALSWVLAIAYYVD</sequence>
<evidence type="ECO:0000313" key="2">
    <source>
        <dbReference type="EMBL" id="SVB20092.1"/>
    </source>
</evidence>
<dbReference type="EMBL" id="UINC01032437">
    <property type="protein sequence ID" value="SVB20092.1"/>
    <property type="molecule type" value="Genomic_DNA"/>
</dbReference>
<proteinExistence type="predicted"/>
<gene>
    <name evidence="2" type="ORF">METZ01_LOCUS172946</name>
</gene>
<keyword evidence="1" id="KW-0472">Membrane</keyword>
<name>A0A382C2U3_9ZZZZ</name>
<organism evidence="2">
    <name type="scientific">marine metagenome</name>
    <dbReference type="NCBI Taxonomy" id="408172"/>
    <lineage>
        <taxon>unclassified sequences</taxon>
        <taxon>metagenomes</taxon>
        <taxon>ecological metagenomes</taxon>
    </lineage>
</organism>
<reference evidence="2" key="1">
    <citation type="submission" date="2018-05" db="EMBL/GenBank/DDBJ databases">
        <authorList>
            <person name="Lanie J.A."/>
            <person name="Ng W.-L."/>
            <person name="Kazmierczak K.M."/>
            <person name="Andrzejewski T.M."/>
            <person name="Davidsen T.M."/>
            <person name="Wayne K.J."/>
            <person name="Tettelin H."/>
            <person name="Glass J.I."/>
            <person name="Rusch D."/>
            <person name="Podicherti R."/>
            <person name="Tsui H.-C.T."/>
            <person name="Winkler M.E."/>
        </authorList>
    </citation>
    <scope>NUCLEOTIDE SEQUENCE</scope>
</reference>
<dbReference type="AlphaFoldDB" id="A0A382C2U3"/>
<protein>
    <submittedName>
        <fullName evidence="2">Uncharacterized protein</fullName>
    </submittedName>
</protein>